<evidence type="ECO:0000313" key="2">
    <source>
        <dbReference type="EMBL" id="JAD87351.1"/>
    </source>
</evidence>
<protein>
    <submittedName>
        <fullName evidence="2">Uncharacterized protein</fullName>
    </submittedName>
</protein>
<keyword evidence="1" id="KW-0472">Membrane</keyword>
<dbReference type="EMBL" id="GBRH01210544">
    <property type="protein sequence ID" value="JAD87351.1"/>
    <property type="molecule type" value="Transcribed_RNA"/>
</dbReference>
<dbReference type="AlphaFoldDB" id="A0A0A9DHN6"/>
<keyword evidence="1" id="KW-0812">Transmembrane</keyword>
<evidence type="ECO:0000256" key="1">
    <source>
        <dbReference type="SAM" id="Phobius"/>
    </source>
</evidence>
<organism evidence="2">
    <name type="scientific">Arundo donax</name>
    <name type="common">Giant reed</name>
    <name type="synonym">Donax arundinaceus</name>
    <dbReference type="NCBI Taxonomy" id="35708"/>
    <lineage>
        <taxon>Eukaryota</taxon>
        <taxon>Viridiplantae</taxon>
        <taxon>Streptophyta</taxon>
        <taxon>Embryophyta</taxon>
        <taxon>Tracheophyta</taxon>
        <taxon>Spermatophyta</taxon>
        <taxon>Magnoliopsida</taxon>
        <taxon>Liliopsida</taxon>
        <taxon>Poales</taxon>
        <taxon>Poaceae</taxon>
        <taxon>PACMAD clade</taxon>
        <taxon>Arundinoideae</taxon>
        <taxon>Arundineae</taxon>
        <taxon>Arundo</taxon>
    </lineage>
</organism>
<accession>A0A0A9DHN6</accession>
<sequence>MCLTPVALNPGFARGFCISSSSERHSRHHSFYCVIIPFIVSSSLGFSYFLHPKEGNKHRILSKLMHPYFRMGHMLTSILEGMGHSYFPVSGWSKVTPIPT</sequence>
<feature type="transmembrane region" description="Helical" evidence="1">
    <location>
        <begin position="29"/>
        <end position="50"/>
    </location>
</feature>
<name>A0A0A9DHN6_ARUDO</name>
<reference evidence="2" key="2">
    <citation type="journal article" date="2015" name="Data Brief">
        <title>Shoot transcriptome of the giant reed, Arundo donax.</title>
        <authorList>
            <person name="Barrero R.A."/>
            <person name="Guerrero F.D."/>
            <person name="Moolhuijzen P."/>
            <person name="Goolsby J.A."/>
            <person name="Tidwell J."/>
            <person name="Bellgard S.E."/>
            <person name="Bellgard M.I."/>
        </authorList>
    </citation>
    <scope>NUCLEOTIDE SEQUENCE</scope>
    <source>
        <tissue evidence="2">Shoot tissue taken approximately 20 cm above the soil surface</tissue>
    </source>
</reference>
<reference evidence="2" key="1">
    <citation type="submission" date="2014-09" db="EMBL/GenBank/DDBJ databases">
        <authorList>
            <person name="Magalhaes I.L.F."/>
            <person name="Oliveira U."/>
            <person name="Santos F.R."/>
            <person name="Vidigal T.H.D.A."/>
            <person name="Brescovit A.D."/>
            <person name="Santos A.J."/>
        </authorList>
    </citation>
    <scope>NUCLEOTIDE SEQUENCE</scope>
    <source>
        <tissue evidence="2">Shoot tissue taken approximately 20 cm above the soil surface</tissue>
    </source>
</reference>
<keyword evidence="1" id="KW-1133">Transmembrane helix</keyword>
<proteinExistence type="predicted"/>